<keyword evidence="1" id="KW-0472">Membrane</keyword>
<feature type="transmembrane region" description="Helical" evidence="1">
    <location>
        <begin position="88"/>
        <end position="112"/>
    </location>
</feature>
<dbReference type="STRING" id="1292034.OR37_04090"/>
<dbReference type="OrthoDB" id="7205479at2"/>
<dbReference type="AlphaFoldDB" id="R0DWB2"/>
<reference evidence="2 3" key="1">
    <citation type="journal article" date="2013" name="Genome Announc.">
        <title>Draft Genome Sequence for Caulobacter sp. Strain OR37, a Bacterium Tolerant to Heavy Metals.</title>
        <authorList>
            <person name="Utturkar S.M."/>
            <person name="Bollmann A."/>
            <person name="Brzoska R.M."/>
            <person name="Klingeman D.M."/>
            <person name="Epstein S.E."/>
            <person name="Palumbo A.V."/>
            <person name="Brown S.D."/>
        </authorList>
    </citation>
    <scope>NUCLEOTIDE SEQUENCE [LARGE SCALE GENOMIC DNA]</scope>
    <source>
        <strain evidence="2 3">OR37</strain>
    </source>
</reference>
<protein>
    <submittedName>
        <fullName evidence="2">Putative membrane protein</fullName>
    </submittedName>
</protein>
<dbReference type="Proteomes" id="UP000013063">
    <property type="component" value="Unassembled WGS sequence"/>
</dbReference>
<dbReference type="PATRIC" id="fig|1292034.3.peg.4051"/>
<accession>R0DWB2</accession>
<feature type="transmembrane region" description="Helical" evidence="1">
    <location>
        <begin position="30"/>
        <end position="51"/>
    </location>
</feature>
<feature type="transmembrane region" description="Helical" evidence="1">
    <location>
        <begin position="58"/>
        <end position="82"/>
    </location>
</feature>
<dbReference type="Pfam" id="PF04020">
    <property type="entry name" value="Phage_holin_4_2"/>
    <property type="match status" value="1"/>
</dbReference>
<dbReference type="EMBL" id="APMP01000049">
    <property type="protein sequence ID" value="ENZ77698.1"/>
    <property type="molecule type" value="Genomic_DNA"/>
</dbReference>
<name>R0DWB2_CAUVI</name>
<gene>
    <name evidence="2" type="ORF">OR37_04090</name>
</gene>
<dbReference type="PANTHER" id="PTHR37309:SF1">
    <property type="entry name" value="SLR0284 PROTEIN"/>
    <property type="match status" value="1"/>
</dbReference>
<keyword evidence="1" id="KW-1133">Transmembrane helix</keyword>
<organism evidence="2 3">
    <name type="scientific">Caulobacter vibrioides OR37</name>
    <dbReference type="NCBI Taxonomy" id="1292034"/>
    <lineage>
        <taxon>Bacteria</taxon>
        <taxon>Pseudomonadati</taxon>
        <taxon>Pseudomonadota</taxon>
        <taxon>Alphaproteobacteria</taxon>
        <taxon>Caulobacterales</taxon>
        <taxon>Caulobacteraceae</taxon>
        <taxon>Caulobacter</taxon>
    </lineage>
</organism>
<evidence type="ECO:0000256" key="1">
    <source>
        <dbReference type="SAM" id="Phobius"/>
    </source>
</evidence>
<keyword evidence="3" id="KW-1185">Reference proteome</keyword>
<dbReference type="InterPro" id="IPR007165">
    <property type="entry name" value="Phage_holin_4_2"/>
</dbReference>
<comment type="caution">
    <text evidence="2">The sequence shown here is derived from an EMBL/GenBank/DDBJ whole genome shotgun (WGS) entry which is preliminary data.</text>
</comment>
<sequence precursor="true">MVRFIFRILIAAAGLWLSSRIVPGVWVDGWTTLLIAGFLLGVVNAVVRPVVTVLTFPLTLVTLGLFLLVVNAAMIGLVAWMLGGHMQVHGLLAGIEAAIVTGVVSWGGHILMGDDRRERE</sequence>
<proteinExistence type="predicted"/>
<keyword evidence="1" id="KW-0812">Transmembrane</keyword>
<dbReference type="PANTHER" id="PTHR37309">
    <property type="entry name" value="SLR0284 PROTEIN"/>
    <property type="match status" value="1"/>
</dbReference>
<evidence type="ECO:0000313" key="3">
    <source>
        <dbReference type="Proteomes" id="UP000013063"/>
    </source>
</evidence>
<dbReference type="RefSeq" id="WP_004624850.1">
    <property type="nucleotide sequence ID" value="NZ_APMP01000049.1"/>
</dbReference>
<evidence type="ECO:0000313" key="2">
    <source>
        <dbReference type="EMBL" id="ENZ77698.1"/>
    </source>
</evidence>
<dbReference type="eggNOG" id="COG1950">
    <property type="taxonomic scope" value="Bacteria"/>
</dbReference>